<keyword evidence="3" id="KW-0663">Pyridoxal phosphate</keyword>
<dbReference type="InterPro" id="IPR051798">
    <property type="entry name" value="Class-II_PLP-Dep_Aminotrans"/>
</dbReference>
<dbReference type="InterPro" id="IPR015421">
    <property type="entry name" value="PyrdxlP-dep_Trfase_major"/>
</dbReference>
<evidence type="ECO:0000256" key="5">
    <source>
        <dbReference type="ARBA" id="ARBA00037974"/>
    </source>
</evidence>
<evidence type="ECO:0000256" key="4">
    <source>
        <dbReference type="ARBA" id="ARBA00023239"/>
    </source>
</evidence>
<dbReference type="Gene3D" id="3.90.1150.10">
    <property type="entry name" value="Aspartate Aminotransferase, domain 1"/>
    <property type="match status" value="1"/>
</dbReference>
<dbReference type="InterPro" id="IPR015424">
    <property type="entry name" value="PyrdxlP-dep_Trfase"/>
</dbReference>
<dbReference type="PANTHER" id="PTHR43525:SF2">
    <property type="entry name" value="CYSTATHIONINE BETA-LYASE-RELATED"/>
    <property type="match status" value="1"/>
</dbReference>
<dbReference type="EC" id="4.4.1.13" evidence="2"/>
<sequence length="374" mass="39777">MQRRVLTLDEAALRRRTSIKWRLHDPDVLPLWIAEMDVVPAPAVVDELHRIARDGDLGYPVTQPYVEAVVALYAEWGAQVEPSRARPVADVMSGVRAGLAVLTGPDDPVYITVPVYPPFHAAAHEVGRRLVPVPLGPAGRLDAAALEAAFVEGGRGALLLSNPHNPTGTVPTREELADVARAAARHGVRIVSDEIHAPLVLPGADFTPLLSLPEGQSGLAVFSPAKGWNLAGAKSAVLMGGSEAAAAMRALPPGLEYTTSHLGVRLHTAALVGARDWLADLVLDLDANRTLLAGLLAEQLPRVRWQAVEATYLAWLDLRELGLGDDPAHHLREVARVALSPGPPFGAGAGYARLNFATSPQILTEAVTRIARSV</sequence>
<dbReference type="InterPro" id="IPR015422">
    <property type="entry name" value="PyrdxlP-dep_Trfase_small"/>
</dbReference>
<gene>
    <name evidence="7" type="ORF">N5P18_15255</name>
</gene>
<keyword evidence="4" id="KW-0456">Lyase</keyword>
<organism evidence="7 8">
    <name type="scientific">Janibacter terrae</name>
    <dbReference type="NCBI Taxonomy" id="103817"/>
    <lineage>
        <taxon>Bacteria</taxon>
        <taxon>Bacillati</taxon>
        <taxon>Actinomycetota</taxon>
        <taxon>Actinomycetes</taxon>
        <taxon>Micrococcales</taxon>
        <taxon>Intrasporangiaceae</taxon>
        <taxon>Janibacter</taxon>
    </lineage>
</organism>
<dbReference type="RefSeq" id="WP_338538135.1">
    <property type="nucleotide sequence ID" value="NZ_CP104874.1"/>
</dbReference>
<name>A0ABZ2FET1_9MICO</name>
<protein>
    <recommendedName>
        <fullName evidence="2">cysteine-S-conjugate beta-lyase</fullName>
        <ecNumber evidence="2">4.4.1.13</ecNumber>
    </recommendedName>
</protein>
<evidence type="ECO:0000256" key="1">
    <source>
        <dbReference type="ARBA" id="ARBA00001933"/>
    </source>
</evidence>
<dbReference type="Proteomes" id="UP001381003">
    <property type="component" value="Chromosome"/>
</dbReference>
<comment type="cofactor">
    <cofactor evidence="1">
        <name>pyridoxal 5'-phosphate</name>
        <dbReference type="ChEBI" id="CHEBI:597326"/>
    </cofactor>
</comment>
<evidence type="ECO:0000313" key="7">
    <source>
        <dbReference type="EMBL" id="WWF05003.1"/>
    </source>
</evidence>
<evidence type="ECO:0000259" key="6">
    <source>
        <dbReference type="Pfam" id="PF00155"/>
    </source>
</evidence>
<keyword evidence="8" id="KW-1185">Reference proteome</keyword>
<dbReference type="PANTHER" id="PTHR43525">
    <property type="entry name" value="PROTEIN MALY"/>
    <property type="match status" value="1"/>
</dbReference>
<dbReference type="SUPFAM" id="SSF53383">
    <property type="entry name" value="PLP-dependent transferases"/>
    <property type="match status" value="1"/>
</dbReference>
<feature type="domain" description="Aminotransferase class I/classII large" evidence="6">
    <location>
        <begin position="91"/>
        <end position="370"/>
    </location>
</feature>
<proteinExistence type="inferred from homology"/>
<accession>A0ABZ2FET1</accession>
<dbReference type="EMBL" id="CP104874">
    <property type="protein sequence ID" value="WWF05003.1"/>
    <property type="molecule type" value="Genomic_DNA"/>
</dbReference>
<evidence type="ECO:0000256" key="3">
    <source>
        <dbReference type="ARBA" id="ARBA00022898"/>
    </source>
</evidence>
<dbReference type="InterPro" id="IPR004839">
    <property type="entry name" value="Aminotransferase_I/II_large"/>
</dbReference>
<evidence type="ECO:0000256" key="2">
    <source>
        <dbReference type="ARBA" id="ARBA00012224"/>
    </source>
</evidence>
<dbReference type="Pfam" id="PF00155">
    <property type="entry name" value="Aminotran_1_2"/>
    <property type="match status" value="1"/>
</dbReference>
<dbReference type="Gene3D" id="3.40.640.10">
    <property type="entry name" value="Type I PLP-dependent aspartate aminotransferase-like (Major domain)"/>
    <property type="match status" value="1"/>
</dbReference>
<reference evidence="7 8" key="1">
    <citation type="submission" date="2022-09" db="EMBL/GenBank/DDBJ databases">
        <title>Complete genome sequence of Janibacter terrae strain COS04-44, PCL-degrading bacteria isolated from oil spilled coast.</title>
        <authorList>
            <person name="Park H."/>
            <person name="Kim J.Y."/>
            <person name="An S.H."/>
            <person name="Lee C.M."/>
            <person name="Weon H.-Y."/>
        </authorList>
    </citation>
    <scope>NUCLEOTIDE SEQUENCE [LARGE SCALE GENOMIC DNA]</scope>
    <source>
        <strain evidence="7 8">COS04-44</strain>
    </source>
</reference>
<keyword evidence="7" id="KW-0808">Transferase</keyword>
<keyword evidence="7" id="KW-0032">Aminotransferase</keyword>
<dbReference type="CDD" id="cd00609">
    <property type="entry name" value="AAT_like"/>
    <property type="match status" value="1"/>
</dbReference>
<comment type="similarity">
    <text evidence="5">Belongs to the class-II pyridoxal-phosphate-dependent aminotransferase family. MalY/PatB cystathionine beta-lyase subfamily.</text>
</comment>
<dbReference type="GO" id="GO:0008483">
    <property type="term" value="F:transaminase activity"/>
    <property type="evidence" value="ECO:0007669"/>
    <property type="project" value="UniProtKB-KW"/>
</dbReference>
<evidence type="ECO:0000313" key="8">
    <source>
        <dbReference type="Proteomes" id="UP001381003"/>
    </source>
</evidence>